<dbReference type="Pfam" id="PF18735">
    <property type="entry name" value="HEPN_RiboL-PSP"/>
    <property type="match status" value="1"/>
</dbReference>
<gene>
    <name evidence="2" type="ORF">EWV78_03685</name>
</gene>
<organism evidence="2 3">
    <name type="scientific">Microcystis aeruginosa Ma_MB_F_20061100_S20D</name>
    <dbReference type="NCBI Taxonomy" id="2486253"/>
    <lineage>
        <taxon>Bacteria</taxon>
        <taxon>Bacillati</taxon>
        <taxon>Cyanobacteriota</taxon>
        <taxon>Cyanophyceae</taxon>
        <taxon>Oscillatoriophycideae</taxon>
        <taxon>Chroococcales</taxon>
        <taxon>Microcystaceae</taxon>
        <taxon>Microcystis</taxon>
    </lineage>
</organism>
<proteinExistence type="predicted"/>
<dbReference type="EMBL" id="SFBH01000023">
    <property type="protein sequence ID" value="TRU39324.1"/>
    <property type="molecule type" value="Genomic_DNA"/>
</dbReference>
<dbReference type="AlphaFoldDB" id="A0A552EXW7"/>
<protein>
    <recommendedName>
        <fullName evidence="1">RiboL-PSP-HEPN domain-containing protein</fullName>
    </recommendedName>
</protein>
<evidence type="ECO:0000313" key="2">
    <source>
        <dbReference type="EMBL" id="TRU39324.1"/>
    </source>
</evidence>
<name>A0A552EXW7_MICAE</name>
<sequence length="221" mass="25362">MPKSLRFRQLTKELNRLKKQFLPRKFSEINDYSERQLALTFAYRVFAHAEIESYLEDRVWDTVLTAKKIWDNQGKASGVLLCVIAFSGQEMEAPPDTLTPLKGKKNLPEDKLKITKKIDIAIRCFKSVIDQNHGIKETNLLKLLLPIGIDSDDLDQVWLLNMDTFGEERGEIAHSSGIKTKKTPNPADELERVKQIIQELEKVDQLITNLLFGRYYTGDGL</sequence>
<reference evidence="2 3" key="1">
    <citation type="submission" date="2019-01" db="EMBL/GenBank/DDBJ databases">
        <title>Coherence of Microcystis species and biogeography revealed through population genomics.</title>
        <authorList>
            <person name="Perez-Carrascal O.M."/>
            <person name="Terrat Y."/>
            <person name="Giani A."/>
            <person name="Fortin N."/>
            <person name="Tromas N."/>
            <person name="Shapiro B.J."/>
        </authorList>
    </citation>
    <scope>NUCLEOTIDE SEQUENCE [LARGE SCALE GENOMIC DNA]</scope>
    <source>
        <strain evidence="2">Ma_MB_F_20061100_S20D</strain>
    </source>
</reference>
<accession>A0A552EXW7</accession>
<evidence type="ECO:0000313" key="3">
    <source>
        <dbReference type="Proteomes" id="UP000315113"/>
    </source>
</evidence>
<comment type="caution">
    <text evidence="2">The sequence shown here is derived from an EMBL/GenBank/DDBJ whole genome shotgun (WGS) entry which is preliminary data.</text>
</comment>
<dbReference type="InterPro" id="IPR041519">
    <property type="entry name" value="HEPN_RiboL-PSP"/>
</dbReference>
<evidence type="ECO:0000259" key="1">
    <source>
        <dbReference type="Pfam" id="PF18735"/>
    </source>
</evidence>
<feature type="domain" description="RiboL-PSP-HEPN" evidence="1">
    <location>
        <begin position="10"/>
        <end position="209"/>
    </location>
</feature>
<dbReference type="Proteomes" id="UP000315113">
    <property type="component" value="Unassembled WGS sequence"/>
</dbReference>